<dbReference type="InterPro" id="IPR028082">
    <property type="entry name" value="Peripla_BP_I"/>
</dbReference>
<dbReference type="GO" id="GO:0007165">
    <property type="term" value="P:signal transduction"/>
    <property type="evidence" value="ECO:0007669"/>
    <property type="project" value="TreeGrafter"/>
</dbReference>
<dbReference type="InterPro" id="IPR001170">
    <property type="entry name" value="ANPR/GUC"/>
</dbReference>
<feature type="chain" id="PRO_5035891194" description="Receptor ligand binding region domain-containing protein" evidence="8">
    <location>
        <begin position="20"/>
        <end position="328"/>
    </location>
</feature>
<dbReference type="Gene3D" id="3.40.50.2300">
    <property type="match status" value="1"/>
</dbReference>
<dbReference type="OrthoDB" id="10065302at2759"/>
<evidence type="ECO:0000256" key="6">
    <source>
        <dbReference type="ARBA" id="ARBA00023170"/>
    </source>
</evidence>
<feature type="non-terminal residue" evidence="10">
    <location>
        <position position="328"/>
    </location>
</feature>
<evidence type="ECO:0000256" key="4">
    <source>
        <dbReference type="ARBA" id="ARBA00022989"/>
    </source>
</evidence>
<evidence type="ECO:0000313" key="10">
    <source>
        <dbReference type="EMBL" id="KAG8429620.1"/>
    </source>
</evidence>
<accession>A0A8T2IEU2</accession>
<keyword evidence="3 8" id="KW-0732">Signal</keyword>
<keyword evidence="11" id="KW-1185">Reference proteome</keyword>
<dbReference type="PRINTS" id="PR00255">
    <property type="entry name" value="NATPEPTIDER"/>
</dbReference>
<comment type="caution">
    <text evidence="10">The sequence shown here is derived from an EMBL/GenBank/DDBJ whole genome shotgun (WGS) entry which is preliminary data.</text>
</comment>
<dbReference type="InterPro" id="IPR052612">
    <property type="entry name" value="ANP_Clearance_Receptor"/>
</dbReference>
<protein>
    <recommendedName>
        <fullName evidence="9">Receptor ligand binding region domain-containing protein</fullName>
    </recommendedName>
</protein>
<keyword evidence="5" id="KW-0472">Membrane</keyword>
<dbReference type="PROSITE" id="PS00458">
    <property type="entry name" value="ANF_RECEPTORS"/>
    <property type="match status" value="1"/>
</dbReference>
<dbReference type="GO" id="GO:0016020">
    <property type="term" value="C:membrane"/>
    <property type="evidence" value="ECO:0007669"/>
    <property type="project" value="UniProtKB-SubCell"/>
</dbReference>
<evidence type="ECO:0000256" key="8">
    <source>
        <dbReference type="SAM" id="SignalP"/>
    </source>
</evidence>
<keyword evidence="7" id="KW-0325">Glycoprotein</keyword>
<evidence type="ECO:0000256" key="3">
    <source>
        <dbReference type="ARBA" id="ARBA00022729"/>
    </source>
</evidence>
<evidence type="ECO:0000313" key="11">
    <source>
        <dbReference type="Proteomes" id="UP000812440"/>
    </source>
</evidence>
<dbReference type="PANTHER" id="PTHR44755">
    <property type="entry name" value="NATRIURETIC PEPTIDE RECEPTOR 3-RELATED"/>
    <property type="match status" value="1"/>
</dbReference>
<keyword evidence="4" id="KW-1133">Transmembrane helix</keyword>
<gene>
    <name evidence="10" type="ORF">GDO86_019684</name>
</gene>
<dbReference type="GO" id="GO:0016941">
    <property type="term" value="F:natriuretic peptide receptor activity"/>
    <property type="evidence" value="ECO:0007669"/>
    <property type="project" value="TreeGrafter"/>
</dbReference>
<evidence type="ECO:0000256" key="7">
    <source>
        <dbReference type="ARBA" id="ARBA00023180"/>
    </source>
</evidence>
<dbReference type="PANTHER" id="PTHR44755:SF11">
    <property type="entry name" value="ATRIAL NATRIURETIC PEPTIDE RECEPTOR 3 ISOFORM X1"/>
    <property type="match status" value="1"/>
</dbReference>
<dbReference type="Pfam" id="PF01094">
    <property type="entry name" value="ANF_receptor"/>
    <property type="match status" value="1"/>
</dbReference>
<evidence type="ECO:0000259" key="9">
    <source>
        <dbReference type="Pfam" id="PF01094"/>
    </source>
</evidence>
<dbReference type="FunFam" id="3.40.50.2300:FF:000147">
    <property type="entry name" value="Atrial natriuretic peptide receptor 3"/>
    <property type="match status" value="1"/>
</dbReference>
<dbReference type="Proteomes" id="UP000812440">
    <property type="component" value="Unassembled WGS sequence"/>
</dbReference>
<dbReference type="GO" id="GO:0017046">
    <property type="term" value="F:peptide hormone binding"/>
    <property type="evidence" value="ECO:0007669"/>
    <property type="project" value="TreeGrafter"/>
</dbReference>
<proteinExistence type="predicted"/>
<organism evidence="10 11">
    <name type="scientific">Hymenochirus boettgeri</name>
    <name type="common">Congo dwarf clawed frog</name>
    <dbReference type="NCBI Taxonomy" id="247094"/>
    <lineage>
        <taxon>Eukaryota</taxon>
        <taxon>Metazoa</taxon>
        <taxon>Chordata</taxon>
        <taxon>Craniata</taxon>
        <taxon>Vertebrata</taxon>
        <taxon>Euteleostomi</taxon>
        <taxon>Amphibia</taxon>
        <taxon>Batrachia</taxon>
        <taxon>Anura</taxon>
        <taxon>Pipoidea</taxon>
        <taxon>Pipidae</taxon>
        <taxon>Pipinae</taxon>
        <taxon>Hymenochirus</taxon>
    </lineage>
</organism>
<feature type="signal peptide" evidence="8">
    <location>
        <begin position="1"/>
        <end position="19"/>
    </location>
</feature>
<evidence type="ECO:0000256" key="5">
    <source>
        <dbReference type="ARBA" id="ARBA00023136"/>
    </source>
</evidence>
<feature type="domain" description="Receptor ligand binding region" evidence="9">
    <location>
        <begin position="46"/>
        <end position="315"/>
    </location>
</feature>
<reference evidence="10" key="1">
    <citation type="thesis" date="2020" institute="ProQuest LLC" country="789 East Eisenhower Parkway, Ann Arbor, MI, USA">
        <title>Comparative Genomics and Chromosome Evolution.</title>
        <authorList>
            <person name="Mudd A.B."/>
        </authorList>
    </citation>
    <scope>NUCLEOTIDE SEQUENCE</scope>
    <source>
        <strain evidence="10">Female2</strain>
        <tissue evidence="10">Blood</tissue>
    </source>
</reference>
<keyword evidence="6" id="KW-0675">Receptor</keyword>
<dbReference type="AlphaFoldDB" id="A0A8T2IEU2"/>
<dbReference type="SUPFAM" id="SSF53822">
    <property type="entry name" value="Periplasmic binding protein-like I"/>
    <property type="match status" value="1"/>
</dbReference>
<dbReference type="EMBL" id="JAACNH010004660">
    <property type="protein sequence ID" value="KAG8429620.1"/>
    <property type="molecule type" value="Genomic_DNA"/>
</dbReference>
<sequence length="328" mass="37521">MSSFLLFNFMVTLVILAKCNPMDEETVNLLVLLPKDNSHMFSMDRVKPAIEHALRSIKENETLLPGFHFNVIYNNSDCGNQALFSLVDTAMQLQKPDVIVGPVCEYAAAPVARIASHWNIPMISAGALAIGFMQKSNEYSHLTRVSPSYSKMGEMFLSMFRYNKWNRAFLVYTDDNLQRNCFFTLEAVYLAFKEEGYPMSIHNFDETNHVDAEDIVHTIQNKERVEKRRLCAVVIMCASSDTVRNIMLAAHRQGMTNGDYIFFNIELFNSSTYGNGSWKRGDKYDLEAKQAYSSLQTVTLLRTVKPEFEKFSMEMKSSVQKFGIIDDY</sequence>
<comment type="subcellular location">
    <subcellularLocation>
        <location evidence="1">Membrane</location>
        <topology evidence="1">Single-pass type I membrane protein</topology>
    </subcellularLocation>
</comment>
<keyword evidence="2" id="KW-0812">Transmembrane</keyword>
<name>A0A8T2IEU2_9PIPI</name>
<evidence type="ECO:0000256" key="1">
    <source>
        <dbReference type="ARBA" id="ARBA00004479"/>
    </source>
</evidence>
<dbReference type="InterPro" id="IPR001828">
    <property type="entry name" value="ANF_lig-bd_rcpt"/>
</dbReference>
<evidence type="ECO:0000256" key="2">
    <source>
        <dbReference type="ARBA" id="ARBA00022692"/>
    </source>
</evidence>